<comment type="subcellular location">
    <subcellularLocation>
        <location evidence="1 6">Nucleus</location>
    </subcellularLocation>
</comment>
<dbReference type="InterPro" id="IPR001789">
    <property type="entry name" value="Sig_transdc_resp-reg_receiver"/>
</dbReference>
<dbReference type="Pfam" id="PF00447">
    <property type="entry name" value="HSF_DNA-bind"/>
    <property type="match status" value="1"/>
</dbReference>
<dbReference type="OMA" id="TNVDPGW"/>
<gene>
    <name evidence="10" type="ORF">LLEC1_01491</name>
</gene>
<keyword evidence="3" id="KW-0902">Two-component regulatory system</keyword>
<dbReference type="SUPFAM" id="SSF46785">
    <property type="entry name" value="Winged helix' DNA-binding domain"/>
    <property type="match status" value="1"/>
</dbReference>
<dbReference type="CDD" id="cd17546">
    <property type="entry name" value="REC_hyHK_CKI1_RcsC-like"/>
    <property type="match status" value="1"/>
</dbReference>
<proteinExistence type="predicted"/>
<reference evidence="10 11" key="1">
    <citation type="submission" date="2016-03" db="EMBL/GenBank/DDBJ databases">
        <title>Fine-scale spatial genetic structure of a fungal parasite of coffee scale insects.</title>
        <authorList>
            <person name="Jackson D."/>
            <person name="Zemenick K.A."/>
            <person name="Malloure B."/>
            <person name="Quandt C.A."/>
            <person name="James T.Y."/>
        </authorList>
    </citation>
    <scope>NUCLEOTIDE SEQUENCE [LARGE SCALE GENOMIC DNA]</scope>
    <source>
        <strain evidence="10 11">UM487</strain>
    </source>
</reference>
<dbReference type="PANTHER" id="PTHR45339">
    <property type="entry name" value="HYBRID SIGNAL TRANSDUCTION HISTIDINE KINASE J"/>
    <property type="match status" value="1"/>
</dbReference>
<evidence type="ECO:0000256" key="8">
    <source>
        <dbReference type="SAM" id="MobiDB-lite"/>
    </source>
</evidence>
<dbReference type="InterPro" id="IPR011006">
    <property type="entry name" value="CheY-like_superfamily"/>
</dbReference>
<dbReference type="InterPro" id="IPR036388">
    <property type="entry name" value="WH-like_DNA-bd_sf"/>
</dbReference>
<keyword evidence="6" id="KW-0805">Transcription regulation</keyword>
<keyword evidence="6" id="KW-0804">Transcription</keyword>
<dbReference type="InterPro" id="IPR036390">
    <property type="entry name" value="WH_DNA-bd_sf"/>
</dbReference>
<dbReference type="PANTHER" id="PTHR45339:SF1">
    <property type="entry name" value="HYBRID SIGNAL TRANSDUCTION HISTIDINE KINASE J"/>
    <property type="match status" value="1"/>
</dbReference>
<evidence type="ECO:0000256" key="6">
    <source>
        <dbReference type="PIRNR" id="PIRNR002595"/>
    </source>
</evidence>
<dbReference type="Gene3D" id="3.40.50.2300">
    <property type="match status" value="1"/>
</dbReference>
<dbReference type="GO" id="GO:0000156">
    <property type="term" value="F:phosphorelay response regulator activity"/>
    <property type="evidence" value="ECO:0007669"/>
    <property type="project" value="InterPro"/>
</dbReference>
<dbReference type="SMART" id="SM00415">
    <property type="entry name" value="HSF"/>
    <property type="match status" value="1"/>
</dbReference>
<keyword evidence="11" id="KW-1185">Reference proteome</keyword>
<comment type="caution">
    <text evidence="10">The sequence shown here is derived from an EMBL/GenBank/DDBJ whole genome shotgun (WGS) entry which is preliminary data.</text>
</comment>
<sequence length="624" mass="67942">MSGTDIGPTQGAGNNASEFVSRATPAEAITSAVLMPSLQVRKLFKMLEDPSHQDVARWGKDGDTFVVVEVRFHNSFPSLRDEANIEQGEKFTRSILPKHFKHSNMSSFIRQLNKYDFHKVKPSADTDGSAPSGNVLEFKHPYFRVDSKDDLDNIRRKAPAPRKAQPPEDFTTSQHVGVISEQLTATQQQVQQLQELFAEVSQTNRLLVNEVLTLQKMVNAQKGAQHEMLNYLSIYPGRTNTLMNRPMASNGAVAQPDADDIAPELRRARELLVSVAPDVIADRELERLHDVYGPMTDSSAMVTPVTMPVMHDPITDLSRYPVYPVGQTVGIDPFASDHIQKLPYAMPGDAAVAGALADAHHHAQQHTPTSSGPTPIMGTAAPANSREAPAIWGVRKPQVFLVEDDPTCAKIGIKFLKSMGCEVEHAPDGAEAYNRMNAVGRDHFDLIFMDIIMPKLDGVSASMYIRQQCPSTPIIAMTSNIRPDEVNGYFEHGMNGVLAKPFTKEGMLKSVKTHLAHLLKNPPPADGAGAFIMPAIAFMDGATPVKLEPQTAGSANNWPPNNGMSQSDVDHGYGMVNGATAYPMAGGGRQPFGAGMDGSSARMAPDHESPPEKRQRLNAQGNFS</sequence>
<dbReference type="Proteomes" id="UP000243081">
    <property type="component" value="Unassembled WGS sequence"/>
</dbReference>
<feature type="domain" description="Response regulatory" evidence="9">
    <location>
        <begin position="398"/>
        <end position="515"/>
    </location>
</feature>
<keyword evidence="5 6" id="KW-0539">Nucleus</keyword>
<dbReference type="GO" id="GO:0006357">
    <property type="term" value="P:regulation of transcription by RNA polymerase II"/>
    <property type="evidence" value="ECO:0007669"/>
    <property type="project" value="UniProtKB-UniRule"/>
</dbReference>
<feature type="modified residue" description="4-aspartylphosphate" evidence="7">
    <location>
        <position position="450"/>
    </location>
</feature>
<organism evidence="10 11">
    <name type="scientific">Cordyceps confragosa</name>
    <name type="common">Lecanicillium lecanii</name>
    <dbReference type="NCBI Taxonomy" id="2714763"/>
    <lineage>
        <taxon>Eukaryota</taxon>
        <taxon>Fungi</taxon>
        <taxon>Dikarya</taxon>
        <taxon>Ascomycota</taxon>
        <taxon>Pezizomycotina</taxon>
        <taxon>Sordariomycetes</taxon>
        <taxon>Hypocreomycetidae</taxon>
        <taxon>Hypocreales</taxon>
        <taxon>Cordycipitaceae</taxon>
        <taxon>Akanthomyces</taxon>
    </lineage>
</organism>
<evidence type="ECO:0000259" key="9">
    <source>
        <dbReference type="PROSITE" id="PS50110"/>
    </source>
</evidence>
<dbReference type="PROSITE" id="PS00434">
    <property type="entry name" value="HSF_DOMAIN"/>
    <property type="match status" value="1"/>
</dbReference>
<feature type="compositionally biased region" description="Basic and acidic residues" evidence="8">
    <location>
        <begin position="604"/>
        <end position="615"/>
    </location>
</feature>
<dbReference type="PIRSF" id="PIRSF002595">
    <property type="entry name" value="RR_SKN7"/>
    <property type="match status" value="1"/>
</dbReference>
<name>A0A179I9T2_CORDF</name>
<evidence type="ECO:0000256" key="4">
    <source>
        <dbReference type="ARBA" id="ARBA00023125"/>
    </source>
</evidence>
<dbReference type="OrthoDB" id="424572at2759"/>
<evidence type="ECO:0000256" key="7">
    <source>
        <dbReference type="PROSITE-ProRule" id="PRU00169"/>
    </source>
</evidence>
<dbReference type="GO" id="GO:0005634">
    <property type="term" value="C:nucleus"/>
    <property type="evidence" value="ECO:0007669"/>
    <property type="project" value="UniProtKB-SubCell"/>
</dbReference>
<dbReference type="AlphaFoldDB" id="A0A179I9T2"/>
<dbReference type="InterPro" id="IPR000232">
    <property type="entry name" value="HSF_DNA-bd"/>
</dbReference>
<dbReference type="SUPFAM" id="SSF52172">
    <property type="entry name" value="CheY-like"/>
    <property type="match status" value="1"/>
</dbReference>
<evidence type="ECO:0000256" key="1">
    <source>
        <dbReference type="ARBA" id="ARBA00004123"/>
    </source>
</evidence>
<keyword evidence="2 7" id="KW-0597">Phosphoprotein</keyword>
<evidence type="ECO:0000256" key="2">
    <source>
        <dbReference type="ARBA" id="ARBA00022553"/>
    </source>
</evidence>
<accession>A0A179I9T2</accession>
<dbReference type="InterPro" id="IPR014402">
    <property type="entry name" value="Sig_transdc_resp-reg_Skn7"/>
</dbReference>
<dbReference type="FunFam" id="3.40.50.2300:FF:000212">
    <property type="entry name" value="Stress response regulator/HFS transcription factor"/>
    <property type="match status" value="1"/>
</dbReference>
<dbReference type="EMBL" id="LUKN01002898">
    <property type="protein sequence ID" value="OAQ98380.1"/>
    <property type="molecule type" value="Genomic_DNA"/>
</dbReference>
<dbReference type="SMART" id="SM00448">
    <property type="entry name" value="REC"/>
    <property type="match status" value="1"/>
</dbReference>
<dbReference type="Pfam" id="PF00072">
    <property type="entry name" value="Response_reg"/>
    <property type="match status" value="1"/>
</dbReference>
<dbReference type="PROSITE" id="PS50110">
    <property type="entry name" value="RESPONSE_REGULATORY"/>
    <property type="match status" value="1"/>
</dbReference>
<dbReference type="Gene3D" id="1.10.10.10">
    <property type="entry name" value="Winged helix-like DNA-binding domain superfamily/Winged helix DNA-binding domain"/>
    <property type="match status" value="1"/>
</dbReference>
<dbReference type="GO" id="GO:0043565">
    <property type="term" value="F:sequence-specific DNA binding"/>
    <property type="evidence" value="ECO:0007669"/>
    <property type="project" value="InterPro"/>
</dbReference>
<evidence type="ECO:0000256" key="3">
    <source>
        <dbReference type="ARBA" id="ARBA00023012"/>
    </source>
</evidence>
<evidence type="ECO:0000313" key="10">
    <source>
        <dbReference type="EMBL" id="OAQ98380.1"/>
    </source>
</evidence>
<evidence type="ECO:0000313" key="11">
    <source>
        <dbReference type="Proteomes" id="UP000243081"/>
    </source>
</evidence>
<feature type="region of interest" description="Disordered" evidence="8">
    <location>
        <begin position="588"/>
        <end position="624"/>
    </location>
</feature>
<dbReference type="GO" id="GO:0003700">
    <property type="term" value="F:DNA-binding transcription factor activity"/>
    <property type="evidence" value="ECO:0007669"/>
    <property type="project" value="UniProtKB-UniRule"/>
</dbReference>
<keyword evidence="4 6" id="KW-0238">DNA-binding</keyword>
<evidence type="ECO:0000256" key="5">
    <source>
        <dbReference type="ARBA" id="ARBA00023242"/>
    </source>
</evidence>
<protein>
    <recommendedName>
        <fullName evidence="6">Transcription factor</fullName>
    </recommendedName>
</protein>